<protein>
    <recommendedName>
        <fullName evidence="5">Carbapenem biosynthesis protein CpmH</fullName>
    </recommendedName>
</protein>
<dbReference type="EMBL" id="LZEX01000001">
    <property type="protein sequence ID" value="OBU11564.1"/>
    <property type="molecule type" value="Genomic_DNA"/>
</dbReference>
<dbReference type="Proteomes" id="UP000092247">
    <property type="component" value="Unassembled WGS sequence"/>
</dbReference>
<accession>A0A1B8HUE9</accession>
<gene>
    <name evidence="1" type="ORF">AYY17_02265</name>
    <name evidence="2" type="ORF">AYY18_01195</name>
</gene>
<keyword evidence="4" id="KW-1185">Reference proteome</keyword>
<dbReference type="InterPro" id="IPR036390">
    <property type="entry name" value="WH_DNA-bd_sf"/>
</dbReference>
<dbReference type="Proteomes" id="UP000092377">
    <property type="component" value="Unassembled WGS sequence"/>
</dbReference>
<dbReference type="SUPFAM" id="SSF46785">
    <property type="entry name" value="Winged helix' DNA-binding domain"/>
    <property type="match status" value="1"/>
</dbReference>
<reference evidence="2 3" key="1">
    <citation type="submission" date="2016-06" db="EMBL/GenBank/DDBJ databases">
        <authorList>
            <person name="Kjaerup R.B."/>
            <person name="Dalgaard T.S."/>
            <person name="Juul-Madsen H.R."/>
        </authorList>
    </citation>
    <scope>NUCLEOTIDE SEQUENCE [LARGE SCALE GENOMIC DNA]</scope>
    <source>
        <strain evidence="2">GCSL-Mp20</strain>
        <strain evidence="1 3">GCSL-Mp3</strain>
    </source>
</reference>
<evidence type="ECO:0000313" key="3">
    <source>
        <dbReference type="Proteomes" id="UP000092247"/>
    </source>
</evidence>
<dbReference type="RefSeq" id="WP_067398312.1">
    <property type="nucleotide sequence ID" value="NZ_CBCPID010000003.1"/>
</dbReference>
<sequence>MREFLAISTLLFAGFTFAGQTDFYLTELQHKFVENSELCLDEHKWPQLSSSQSEPWMISRLNALATVGLITATIKPEGVEYTLTEKGRDAWQAREDFCYGALRISKVTAIEFQENGINTVYFYYGVTDMPDWARDKSIRYAYSEVDTVIRGMNKEVIQVDVRENPDGTLELLNYPTPASIDSENE</sequence>
<evidence type="ECO:0000313" key="2">
    <source>
        <dbReference type="EMBL" id="OBU13389.1"/>
    </source>
</evidence>
<dbReference type="OrthoDB" id="6563254at2"/>
<reference evidence="4" key="2">
    <citation type="submission" date="2016-06" db="EMBL/GenBank/DDBJ databases">
        <authorList>
            <person name="Butler K."/>
        </authorList>
    </citation>
    <scope>NUCLEOTIDE SEQUENCE [LARGE SCALE GENOMIC DNA]</scope>
    <source>
        <strain evidence="4">GCSL-Mp20</strain>
    </source>
</reference>
<evidence type="ECO:0008006" key="5">
    <source>
        <dbReference type="Google" id="ProtNLM"/>
    </source>
</evidence>
<evidence type="ECO:0000313" key="1">
    <source>
        <dbReference type="EMBL" id="OBU11564.1"/>
    </source>
</evidence>
<dbReference type="EMBL" id="LZEY01000001">
    <property type="protein sequence ID" value="OBU13389.1"/>
    <property type="molecule type" value="Genomic_DNA"/>
</dbReference>
<organism evidence="2 4">
    <name type="scientific">Morganella psychrotolerans</name>
    <dbReference type="NCBI Taxonomy" id="368603"/>
    <lineage>
        <taxon>Bacteria</taxon>
        <taxon>Pseudomonadati</taxon>
        <taxon>Pseudomonadota</taxon>
        <taxon>Gammaproteobacteria</taxon>
        <taxon>Enterobacterales</taxon>
        <taxon>Morganellaceae</taxon>
        <taxon>Morganella</taxon>
    </lineage>
</organism>
<comment type="caution">
    <text evidence="2">The sequence shown here is derived from an EMBL/GenBank/DDBJ whole genome shotgun (WGS) entry which is preliminary data.</text>
</comment>
<evidence type="ECO:0000313" key="4">
    <source>
        <dbReference type="Proteomes" id="UP000092377"/>
    </source>
</evidence>
<proteinExistence type="predicted"/>
<dbReference type="AlphaFoldDB" id="A0A1B8HUE9"/>
<name>A0A1B8HUE9_9GAMM</name>